<organism evidence="2 3">
    <name type="scientific">Marasmiellus scandens</name>
    <dbReference type="NCBI Taxonomy" id="2682957"/>
    <lineage>
        <taxon>Eukaryota</taxon>
        <taxon>Fungi</taxon>
        <taxon>Dikarya</taxon>
        <taxon>Basidiomycota</taxon>
        <taxon>Agaricomycotina</taxon>
        <taxon>Agaricomycetes</taxon>
        <taxon>Agaricomycetidae</taxon>
        <taxon>Agaricales</taxon>
        <taxon>Marasmiineae</taxon>
        <taxon>Omphalotaceae</taxon>
        <taxon>Marasmiellus</taxon>
    </lineage>
</organism>
<evidence type="ECO:0000313" key="3">
    <source>
        <dbReference type="Proteomes" id="UP001498398"/>
    </source>
</evidence>
<accession>A0ABR1JHW3</accession>
<keyword evidence="1" id="KW-0175">Coiled coil</keyword>
<evidence type="ECO:0000313" key="2">
    <source>
        <dbReference type="EMBL" id="KAK7459459.1"/>
    </source>
</evidence>
<evidence type="ECO:0000256" key="1">
    <source>
        <dbReference type="SAM" id="Coils"/>
    </source>
</evidence>
<protein>
    <submittedName>
        <fullName evidence="2">Uncharacterized protein</fullName>
    </submittedName>
</protein>
<dbReference type="EMBL" id="JBANRG010000016">
    <property type="protein sequence ID" value="KAK7459459.1"/>
    <property type="molecule type" value="Genomic_DNA"/>
</dbReference>
<comment type="caution">
    <text evidence="2">The sequence shown here is derived from an EMBL/GenBank/DDBJ whole genome shotgun (WGS) entry which is preliminary data.</text>
</comment>
<proteinExistence type="predicted"/>
<name>A0ABR1JHW3_9AGAR</name>
<keyword evidence="3" id="KW-1185">Reference proteome</keyword>
<dbReference type="Proteomes" id="UP001498398">
    <property type="component" value="Unassembled WGS sequence"/>
</dbReference>
<reference evidence="2 3" key="1">
    <citation type="submission" date="2024-01" db="EMBL/GenBank/DDBJ databases">
        <title>A draft genome for the cacao thread blight pathogen Marasmiellus scandens.</title>
        <authorList>
            <person name="Baruah I.K."/>
            <person name="Leung J."/>
            <person name="Bukari Y."/>
            <person name="Amoako-Attah I."/>
            <person name="Meinhardt L.W."/>
            <person name="Bailey B.A."/>
            <person name="Cohen S.P."/>
        </authorList>
    </citation>
    <scope>NUCLEOTIDE SEQUENCE [LARGE SCALE GENOMIC DNA]</scope>
    <source>
        <strain evidence="2 3">GH-19</strain>
    </source>
</reference>
<gene>
    <name evidence="2" type="ORF">VKT23_009440</name>
</gene>
<feature type="coiled-coil region" evidence="1">
    <location>
        <begin position="65"/>
        <end position="92"/>
    </location>
</feature>
<sequence length="104" mass="12324">MAQAGLKRSEAVLGEAADIDMFPKVQLITQPEFGHELRRARHMIAELKGQVAYLEWSRRTDRKYATNLEKELVELRNERDELEGEVKQLQVYYYFHWSQKQAIE</sequence>